<evidence type="ECO:0008006" key="4">
    <source>
        <dbReference type="Google" id="ProtNLM"/>
    </source>
</evidence>
<name>A0ABY5RSZ5_9HYPH</name>
<keyword evidence="3" id="KW-1185">Reference proteome</keyword>
<dbReference type="RefSeq" id="WP_173950149.1">
    <property type="nucleotide sequence ID" value="NZ_CP102845.1"/>
</dbReference>
<organism evidence="2 3">
    <name type="scientific">Microvirga terrae</name>
    <dbReference type="NCBI Taxonomy" id="2740529"/>
    <lineage>
        <taxon>Bacteria</taxon>
        <taxon>Pseudomonadati</taxon>
        <taxon>Pseudomonadota</taxon>
        <taxon>Alphaproteobacteria</taxon>
        <taxon>Hyphomicrobiales</taxon>
        <taxon>Methylobacteriaceae</taxon>
        <taxon>Microvirga</taxon>
    </lineage>
</organism>
<accession>A0ABY5RSZ5</accession>
<dbReference type="Proteomes" id="UP001017257">
    <property type="component" value="Chromosome"/>
</dbReference>
<protein>
    <recommendedName>
        <fullName evidence="4">Anti-sigma factor</fullName>
    </recommendedName>
</protein>
<dbReference type="InterPro" id="IPR041916">
    <property type="entry name" value="Anti_sigma_zinc_sf"/>
</dbReference>
<reference evidence="2" key="1">
    <citation type="submission" date="2022-08" db="EMBL/GenBank/DDBJ databases">
        <title>Microvirga terrae sp. nov., isolated from soil.</title>
        <authorList>
            <person name="Kim K.H."/>
            <person name="Seo Y.L."/>
            <person name="Kim J.M."/>
            <person name="Lee J.K."/>
            <person name="Han D.M."/>
            <person name="Jeon C.O."/>
        </authorList>
    </citation>
    <scope>NUCLEOTIDE SEQUENCE</scope>
    <source>
        <strain evidence="2">R24</strain>
    </source>
</reference>
<keyword evidence="1" id="KW-1133">Transmembrane helix</keyword>
<evidence type="ECO:0000313" key="3">
    <source>
        <dbReference type="Proteomes" id="UP001017257"/>
    </source>
</evidence>
<gene>
    <name evidence="2" type="ORF">HPT29_004250</name>
</gene>
<keyword evidence="1" id="KW-0472">Membrane</keyword>
<dbReference type="EMBL" id="CP102845">
    <property type="protein sequence ID" value="UVF20371.1"/>
    <property type="molecule type" value="Genomic_DNA"/>
</dbReference>
<evidence type="ECO:0000256" key="1">
    <source>
        <dbReference type="SAM" id="Phobius"/>
    </source>
</evidence>
<proteinExistence type="predicted"/>
<sequence length="251" mass="26663">MSQLHLSDEILMAFADGELEEPTAAAIAKAMAEDPVVARRIMEFQQSRRLTRSALSDALSPDVPAHLRSAVSAQIRAYEAAAGSTSGPRVKASWSERLRSNQALGQWALAASVAAIALALGYFAGWWNRPEAHGLLAQLDSPILHRELDRTGSGQDVDLPFGRLRVISTYRVADGSLCREFRLHAPAEAAEAVACRDGEWKATFALATPVGQDAYVPSGGGDPTAAYLQTIGAGEPLAEEAEAKALAETSP</sequence>
<keyword evidence="1" id="KW-0812">Transmembrane</keyword>
<evidence type="ECO:0000313" key="2">
    <source>
        <dbReference type="EMBL" id="UVF20371.1"/>
    </source>
</evidence>
<feature type="transmembrane region" description="Helical" evidence="1">
    <location>
        <begin position="107"/>
        <end position="127"/>
    </location>
</feature>
<dbReference type="Gene3D" id="1.10.10.1320">
    <property type="entry name" value="Anti-sigma factor, zinc-finger domain"/>
    <property type="match status" value="1"/>
</dbReference>